<keyword evidence="5" id="KW-1185">Reference proteome</keyword>
<evidence type="ECO:0000256" key="1">
    <source>
        <dbReference type="ARBA" id="ARBA00001946"/>
    </source>
</evidence>
<dbReference type="KEGG" id="yrh:AABB31_05710"/>
<dbReference type="PANTHER" id="PTHR43736:SF1">
    <property type="entry name" value="DIHYDRONEOPTERIN TRIPHOSPHATE DIPHOSPHATASE"/>
    <property type="match status" value="1"/>
</dbReference>
<dbReference type="RefSeq" id="WP_342077696.1">
    <property type="nucleotide sequence ID" value="NZ_CP151767.2"/>
</dbReference>
<dbReference type="GO" id="GO:0016787">
    <property type="term" value="F:hydrolase activity"/>
    <property type="evidence" value="ECO:0007669"/>
    <property type="project" value="UniProtKB-KW"/>
</dbReference>
<dbReference type="InterPro" id="IPR020084">
    <property type="entry name" value="NUDIX_hydrolase_CS"/>
</dbReference>
<evidence type="ECO:0000313" key="5">
    <source>
        <dbReference type="Proteomes" id="UP001470809"/>
    </source>
</evidence>
<proteinExistence type="predicted"/>
<feature type="domain" description="Nudix hydrolase" evidence="3">
    <location>
        <begin position="5"/>
        <end position="139"/>
    </location>
</feature>
<dbReference type="PROSITE" id="PS51462">
    <property type="entry name" value="NUDIX"/>
    <property type="match status" value="1"/>
</dbReference>
<dbReference type="Proteomes" id="UP001470809">
    <property type="component" value="Chromosome"/>
</dbReference>
<reference evidence="4" key="1">
    <citation type="submission" date="2024-08" db="EMBL/GenBank/DDBJ databases">
        <title>Phylogenomic analyses of a clade within the roseobacter group suggest taxonomic reassignments of species of the genera Aestuariivita, Citreicella, Loktanella, Nautella, Pelagibaca, Ruegeria, Thalassobius, Thiobacimonas and Tropicibacter, and the proposal o.</title>
        <authorList>
            <person name="Jeon C.O."/>
        </authorList>
    </citation>
    <scope>NUCLEOTIDE SEQUENCE</scope>
    <source>
        <strain evidence="4">SS1-5</strain>
    </source>
</reference>
<dbReference type="InterPro" id="IPR015797">
    <property type="entry name" value="NUDIX_hydrolase-like_dom_sf"/>
</dbReference>
<organism evidence="4 5">
    <name type="scientific">Yoonia rhodophyticola</name>
    <dbReference type="NCBI Taxonomy" id="3137370"/>
    <lineage>
        <taxon>Bacteria</taxon>
        <taxon>Pseudomonadati</taxon>
        <taxon>Pseudomonadota</taxon>
        <taxon>Alphaproteobacteria</taxon>
        <taxon>Rhodobacterales</taxon>
        <taxon>Paracoccaceae</taxon>
        <taxon>Yoonia</taxon>
    </lineage>
</organism>
<dbReference type="InterPro" id="IPR000086">
    <property type="entry name" value="NUDIX_hydrolase_dom"/>
</dbReference>
<comment type="cofactor">
    <cofactor evidence="1">
        <name>Mg(2+)</name>
        <dbReference type="ChEBI" id="CHEBI:18420"/>
    </cofactor>
</comment>
<dbReference type="PROSITE" id="PS00893">
    <property type="entry name" value="NUDIX_BOX"/>
    <property type="match status" value="1"/>
</dbReference>
<name>A0AAN0MEQ8_9RHOB</name>
<dbReference type="Gene3D" id="3.90.79.10">
    <property type="entry name" value="Nucleoside Triphosphate Pyrophosphohydrolase"/>
    <property type="match status" value="1"/>
</dbReference>
<evidence type="ECO:0000313" key="4">
    <source>
        <dbReference type="EMBL" id="WZU68408.1"/>
    </source>
</evidence>
<evidence type="ECO:0000259" key="3">
    <source>
        <dbReference type="PROSITE" id="PS51462"/>
    </source>
</evidence>
<evidence type="ECO:0000256" key="2">
    <source>
        <dbReference type="ARBA" id="ARBA00022801"/>
    </source>
</evidence>
<protein>
    <submittedName>
        <fullName evidence="4">NUDIX hydrolase</fullName>
    </submittedName>
</protein>
<dbReference type="AlphaFoldDB" id="A0AAN0MEQ8"/>
<gene>
    <name evidence="4" type="ORF">AABB31_05710</name>
</gene>
<dbReference type="SUPFAM" id="SSF55811">
    <property type="entry name" value="Nudix"/>
    <property type="match status" value="1"/>
</dbReference>
<dbReference type="CDD" id="cd04682">
    <property type="entry name" value="NUDIX_Hydrolase"/>
    <property type="match status" value="1"/>
</dbReference>
<keyword evidence="2 4" id="KW-0378">Hydrolase</keyword>
<dbReference type="Pfam" id="PF00293">
    <property type="entry name" value="NUDIX"/>
    <property type="match status" value="1"/>
</dbReference>
<dbReference type="PANTHER" id="PTHR43736">
    <property type="entry name" value="ADP-RIBOSE PYROPHOSPHATASE"/>
    <property type="match status" value="1"/>
</dbReference>
<sequence>METTGHHQGAKVALFLGRKLVSILRDDLAHIHYPNLWDLPGGGREGDETPFQTVSRELHEELGLTLSEDAVLWQSAFRSSTDPRLWNAFFVAQMPAVMASRIVFGDEGQRWALFDLDTFVGLRDRVPSYGARLAAWQADTGGLPDDRPI</sequence>
<accession>A0AAN0MEQ8</accession>
<dbReference type="EMBL" id="CP151767">
    <property type="protein sequence ID" value="WZU68408.1"/>
    <property type="molecule type" value="Genomic_DNA"/>
</dbReference>